<evidence type="ECO:0000313" key="1">
    <source>
        <dbReference type="EMBL" id="MCY6959856.1"/>
    </source>
</evidence>
<dbReference type="RefSeq" id="WP_268062293.1">
    <property type="nucleotide sequence ID" value="NZ_JAPQFJ010000016.1"/>
</dbReference>
<name>A0ABT4DF78_9CLOT</name>
<gene>
    <name evidence="1" type="ORF">OW729_14640</name>
</gene>
<comment type="caution">
    <text evidence="1">The sequence shown here is derived from an EMBL/GenBank/DDBJ whole genome shotgun (WGS) entry which is preliminary data.</text>
</comment>
<dbReference type="Proteomes" id="UP001144612">
    <property type="component" value="Unassembled WGS sequence"/>
</dbReference>
<protein>
    <submittedName>
        <fullName evidence="1">Uncharacterized protein</fullName>
    </submittedName>
</protein>
<proteinExistence type="predicted"/>
<evidence type="ECO:0000313" key="2">
    <source>
        <dbReference type="Proteomes" id="UP001144612"/>
    </source>
</evidence>
<sequence>MVIHVNKTCFPNVNNCKIEINKIFKTQKMKISSVTEEELLENRRKLYAEKIKSDVAENYRAGLYSSPNSSKIALDENYEVSPVDIYKDYTFTDPQFITNFVAKKSFYEDIIKEKYSGKELEEKLGELDKVSNEAINKLSEAFAKGIGNFLNGDLGWLNEEFSYTASPESKNNQQNFNVKEFQSHIIDVIKNEKKIFENIKTQNSEEWKQVLNNYGDGLENFTTKLDSLSSLNSINNCNKIEDMSYSDIKAVGKVINALGGGIYTNSPEVLGAYLGQMKLKGDIMLENCNISSEVKKTVSNAISQNIAKKIINFSRYNNAIGGTSFSGLKGKVIDSFDSFSKLYNTNIQQFGIEYSNSLNTLLRSLLVRNSYESESPYDNKVQFANSIIDQQVSDWNSFLDKLKIDNDTKKYCYINGLSGNIIDSKF</sequence>
<accession>A0ABT4DF78</accession>
<keyword evidence="2" id="KW-1185">Reference proteome</keyword>
<reference evidence="1" key="1">
    <citation type="submission" date="2022-12" db="EMBL/GenBank/DDBJ databases">
        <title>Clostridium sp. nov., isolated from industrial wastewater.</title>
        <authorList>
            <person name="Jiayan W."/>
        </authorList>
    </citation>
    <scope>NUCLEOTIDE SEQUENCE</scope>
    <source>
        <strain evidence="1">ZC22-4</strain>
    </source>
</reference>
<organism evidence="1 2">
    <name type="scientific">Clostridium brassicae</name>
    <dbReference type="NCBI Taxonomy" id="2999072"/>
    <lineage>
        <taxon>Bacteria</taxon>
        <taxon>Bacillati</taxon>
        <taxon>Bacillota</taxon>
        <taxon>Clostridia</taxon>
        <taxon>Eubacteriales</taxon>
        <taxon>Clostridiaceae</taxon>
        <taxon>Clostridium</taxon>
    </lineage>
</organism>
<dbReference type="EMBL" id="JAPQFJ010000016">
    <property type="protein sequence ID" value="MCY6959856.1"/>
    <property type="molecule type" value="Genomic_DNA"/>
</dbReference>